<dbReference type="GO" id="GO:0070374">
    <property type="term" value="P:positive regulation of ERK1 and ERK2 cascade"/>
    <property type="evidence" value="ECO:0007669"/>
    <property type="project" value="TreeGrafter"/>
</dbReference>
<evidence type="ECO:0000256" key="3">
    <source>
        <dbReference type="ARBA" id="ARBA00022475"/>
    </source>
</evidence>
<organism evidence="12 13">
    <name type="scientific">Liparis tanakae</name>
    <name type="common">Tanaka's snailfish</name>
    <dbReference type="NCBI Taxonomy" id="230148"/>
    <lineage>
        <taxon>Eukaryota</taxon>
        <taxon>Metazoa</taxon>
        <taxon>Chordata</taxon>
        <taxon>Craniata</taxon>
        <taxon>Vertebrata</taxon>
        <taxon>Euteleostomi</taxon>
        <taxon>Actinopterygii</taxon>
        <taxon>Neopterygii</taxon>
        <taxon>Teleostei</taxon>
        <taxon>Neoteleostei</taxon>
        <taxon>Acanthomorphata</taxon>
        <taxon>Eupercaria</taxon>
        <taxon>Perciformes</taxon>
        <taxon>Cottioidei</taxon>
        <taxon>Cottales</taxon>
        <taxon>Liparidae</taxon>
        <taxon>Liparis</taxon>
    </lineage>
</organism>
<evidence type="ECO:0000256" key="9">
    <source>
        <dbReference type="ARBA" id="ARBA00033741"/>
    </source>
</evidence>
<dbReference type="GO" id="GO:0030298">
    <property type="term" value="F:receptor signaling protein tyrosine kinase activator activity"/>
    <property type="evidence" value="ECO:0007669"/>
    <property type="project" value="InterPro"/>
</dbReference>
<dbReference type="GO" id="GO:0005886">
    <property type="term" value="C:plasma membrane"/>
    <property type="evidence" value="ECO:0007669"/>
    <property type="project" value="UniProtKB-SubCell"/>
</dbReference>
<evidence type="ECO:0000256" key="2">
    <source>
        <dbReference type="ARBA" id="ARBA00004613"/>
    </source>
</evidence>
<feature type="signal peptide" evidence="11">
    <location>
        <begin position="1"/>
        <end position="18"/>
    </location>
</feature>
<keyword evidence="13" id="KW-1185">Reference proteome</keyword>
<proteinExistence type="inferred from homology"/>
<feature type="region of interest" description="Disordered" evidence="10">
    <location>
        <begin position="138"/>
        <end position="226"/>
    </location>
</feature>
<evidence type="ECO:0000256" key="11">
    <source>
        <dbReference type="SAM" id="SignalP"/>
    </source>
</evidence>
<evidence type="ECO:0000313" key="12">
    <source>
        <dbReference type="EMBL" id="TNN35120.1"/>
    </source>
</evidence>
<feature type="region of interest" description="Disordered" evidence="10">
    <location>
        <begin position="28"/>
        <end position="86"/>
    </location>
</feature>
<name>A0A4Z2F2K7_9TELE</name>
<dbReference type="GO" id="GO:0030971">
    <property type="term" value="F:receptor tyrosine kinase binding"/>
    <property type="evidence" value="ECO:0007669"/>
    <property type="project" value="InterPro"/>
</dbReference>
<feature type="compositionally biased region" description="Basic and acidic residues" evidence="10">
    <location>
        <begin position="61"/>
        <end position="86"/>
    </location>
</feature>
<dbReference type="PANTHER" id="PTHR28676:SF2">
    <property type="entry name" value="ALK AND LTK LIGAND 2"/>
    <property type="match status" value="1"/>
</dbReference>
<evidence type="ECO:0000256" key="10">
    <source>
        <dbReference type="SAM" id="MobiDB-lite"/>
    </source>
</evidence>
<gene>
    <name evidence="12" type="primary">Fam150b_0</name>
    <name evidence="12" type="ORF">EYF80_054713</name>
</gene>
<evidence type="ECO:0000256" key="8">
    <source>
        <dbReference type="ARBA" id="ARBA00023157"/>
    </source>
</evidence>
<evidence type="ECO:0000256" key="5">
    <source>
        <dbReference type="ARBA" id="ARBA00022525"/>
    </source>
</evidence>
<dbReference type="GO" id="GO:0005125">
    <property type="term" value="F:cytokine activity"/>
    <property type="evidence" value="ECO:0007669"/>
    <property type="project" value="UniProtKB-KW"/>
</dbReference>
<dbReference type="GO" id="GO:0070378">
    <property type="term" value="P:positive regulation of ERK5 cascade"/>
    <property type="evidence" value="ECO:0007669"/>
    <property type="project" value="TreeGrafter"/>
</dbReference>
<evidence type="ECO:0000256" key="1">
    <source>
        <dbReference type="ARBA" id="ARBA00004236"/>
    </source>
</evidence>
<evidence type="ECO:0000256" key="6">
    <source>
        <dbReference type="ARBA" id="ARBA00022729"/>
    </source>
</evidence>
<accession>A0A4Z2F2K7</accession>
<dbReference type="EMBL" id="SRLO01001827">
    <property type="protein sequence ID" value="TNN35120.1"/>
    <property type="molecule type" value="Genomic_DNA"/>
</dbReference>
<keyword evidence="8" id="KW-1015">Disulfide bond</keyword>
<dbReference type="Proteomes" id="UP000314294">
    <property type="component" value="Unassembled WGS sequence"/>
</dbReference>
<dbReference type="OrthoDB" id="9807651at2759"/>
<dbReference type="GO" id="GO:0005615">
    <property type="term" value="C:extracellular space"/>
    <property type="evidence" value="ECO:0007669"/>
    <property type="project" value="UniProtKB-KW"/>
</dbReference>
<evidence type="ECO:0000256" key="4">
    <source>
        <dbReference type="ARBA" id="ARBA00022514"/>
    </source>
</evidence>
<keyword evidence="3" id="KW-1003">Cell membrane</keyword>
<keyword evidence="4" id="KW-0202">Cytokine</keyword>
<sequence>MLLSALLLLLLVAGRCSQLDLVGRSLKTRTETRTESRTETRTENRTENQTENRTENQTSRDGVKSLERQRRSHQRPERRPRDQRHKEKFLQHLTGPLNVNSKCRKHFYRLYHGTRDCTRPAYYRRCARLLTRLNSSARCAEPRGGRPSYTSACQQEPGPLQPHDVTSPPATTMDLQFSSLVSSTPGRTRSTEPGPQNQVHRTRSTEQDQVHRTEPGPQNRTRCLLL</sequence>
<keyword evidence="6 11" id="KW-0732">Signal</keyword>
<evidence type="ECO:0000256" key="7">
    <source>
        <dbReference type="ARBA" id="ARBA00023136"/>
    </source>
</evidence>
<feature type="compositionally biased region" description="Polar residues" evidence="10">
    <location>
        <begin position="216"/>
        <end position="226"/>
    </location>
</feature>
<keyword evidence="7" id="KW-0472">Membrane</keyword>
<comment type="caution">
    <text evidence="12">The sequence shown here is derived from an EMBL/GenBank/DDBJ whole genome shotgun (WGS) entry which is preliminary data.</text>
</comment>
<dbReference type="PANTHER" id="PTHR28676">
    <property type="entry name" value="ALK AND LTK LIGAND 2-RELATED"/>
    <property type="match status" value="1"/>
</dbReference>
<comment type="subcellular location">
    <subcellularLocation>
        <location evidence="1">Cell membrane</location>
    </subcellularLocation>
    <subcellularLocation>
        <location evidence="2">Secreted</location>
    </subcellularLocation>
</comment>
<keyword evidence="5" id="KW-0964">Secreted</keyword>
<evidence type="ECO:0000313" key="13">
    <source>
        <dbReference type="Proteomes" id="UP000314294"/>
    </source>
</evidence>
<comment type="similarity">
    <text evidence="9">Belongs to the ALKAL family.</text>
</comment>
<dbReference type="InterPro" id="IPR029364">
    <property type="entry name" value="ALKL1/2"/>
</dbReference>
<dbReference type="Pfam" id="PF15129">
    <property type="entry name" value="ALKL1_2"/>
    <property type="match status" value="1"/>
</dbReference>
<feature type="compositionally biased region" description="Basic and acidic residues" evidence="10">
    <location>
        <begin position="203"/>
        <end position="214"/>
    </location>
</feature>
<feature type="compositionally biased region" description="Polar residues" evidence="10">
    <location>
        <begin position="168"/>
        <end position="199"/>
    </location>
</feature>
<feature type="compositionally biased region" description="Basic and acidic residues" evidence="10">
    <location>
        <begin position="28"/>
        <end position="54"/>
    </location>
</feature>
<reference evidence="12 13" key="1">
    <citation type="submission" date="2019-03" db="EMBL/GenBank/DDBJ databases">
        <title>First draft genome of Liparis tanakae, snailfish: a comprehensive survey of snailfish specific genes.</title>
        <authorList>
            <person name="Kim W."/>
            <person name="Song I."/>
            <person name="Jeong J.-H."/>
            <person name="Kim D."/>
            <person name="Kim S."/>
            <person name="Ryu S."/>
            <person name="Song J.Y."/>
            <person name="Lee S.K."/>
        </authorList>
    </citation>
    <scope>NUCLEOTIDE SEQUENCE [LARGE SCALE GENOMIC DNA]</scope>
    <source>
        <tissue evidence="12">Muscle</tissue>
    </source>
</reference>
<protein>
    <submittedName>
        <fullName evidence="12">Protein FAM150B</fullName>
    </submittedName>
</protein>
<feature type="chain" id="PRO_5021196992" evidence="11">
    <location>
        <begin position="19"/>
        <end position="226"/>
    </location>
</feature>
<dbReference type="AlphaFoldDB" id="A0A4Z2F2K7"/>